<dbReference type="PROSITE" id="PS50801">
    <property type="entry name" value="STAS"/>
    <property type="match status" value="1"/>
</dbReference>
<gene>
    <name evidence="4" type="ORF">GCM10012282_43940</name>
</gene>
<dbReference type="SUPFAM" id="SSF52091">
    <property type="entry name" value="SpoIIaa-like"/>
    <property type="match status" value="1"/>
</dbReference>
<dbReference type="NCBIfam" id="TIGR00377">
    <property type="entry name" value="ant_ant_sig"/>
    <property type="match status" value="1"/>
</dbReference>
<protein>
    <recommendedName>
        <fullName evidence="2">Anti-sigma factor antagonist</fullName>
    </recommendedName>
</protein>
<comment type="caution">
    <text evidence="4">The sequence shown here is derived from an EMBL/GenBank/DDBJ whole genome shotgun (WGS) entry which is preliminary data.</text>
</comment>
<dbReference type="InterPro" id="IPR002645">
    <property type="entry name" value="STAS_dom"/>
</dbReference>
<dbReference type="InterPro" id="IPR058548">
    <property type="entry name" value="MlaB-like_STAS"/>
</dbReference>
<keyword evidence="5" id="KW-1185">Reference proteome</keyword>
<dbReference type="InterPro" id="IPR003658">
    <property type="entry name" value="Anti-sigma_ant"/>
</dbReference>
<dbReference type="Gene3D" id="3.30.750.24">
    <property type="entry name" value="STAS domain"/>
    <property type="match status" value="1"/>
</dbReference>
<reference evidence="4" key="1">
    <citation type="journal article" date="2014" name="Int. J. Syst. Evol. Microbiol.">
        <title>Complete genome sequence of Corynebacterium casei LMG S-19264T (=DSM 44701T), isolated from a smear-ripened cheese.</title>
        <authorList>
            <consortium name="US DOE Joint Genome Institute (JGI-PGF)"/>
            <person name="Walter F."/>
            <person name="Albersmeier A."/>
            <person name="Kalinowski J."/>
            <person name="Ruckert C."/>
        </authorList>
    </citation>
    <scope>NUCLEOTIDE SEQUENCE</scope>
    <source>
        <strain evidence="4">CGMCC 4.7272</strain>
    </source>
</reference>
<comment type="similarity">
    <text evidence="1 2">Belongs to the anti-sigma-factor antagonist family.</text>
</comment>
<evidence type="ECO:0000313" key="5">
    <source>
        <dbReference type="Proteomes" id="UP000625682"/>
    </source>
</evidence>
<name>A0A917P0L1_9ACTN</name>
<dbReference type="PANTHER" id="PTHR33495">
    <property type="entry name" value="ANTI-SIGMA FACTOR ANTAGONIST TM_1081-RELATED-RELATED"/>
    <property type="match status" value="1"/>
</dbReference>
<dbReference type="CDD" id="cd07043">
    <property type="entry name" value="STAS_anti-anti-sigma_factors"/>
    <property type="match status" value="1"/>
</dbReference>
<dbReference type="GO" id="GO:0043856">
    <property type="term" value="F:anti-sigma factor antagonist activity"/>
    <property type="evidence" value="ECO:0007669"/>
    <property type="project" value="InterPro"/>
</dbReference>
<dbReference type="AlphaFoldDB" id="A0A917P0L1"/>
<dbReference type="PANTHER" id="PTHR33495:SF2">
    <property type="entry name" value="ANTI-SIGMA FACTOR ANTAGONIST TM_1081-RELATED"/>
    <property type="match status" value="1"/>
</dbReference>
<organism evidence="4 5">
    <name type="scientific">Streptomyces lacrimifluminis</name>
    <dbReference type="NCBI Taxonomy" id="1500077"/>
    <lineage>
        <taxon>Bacteria</taxon>
        <taxon>Bacillati</taxon>
        <taxon>Actinomycetota</taxon>
        <taxon>Actinomycetes</taxon>
        <taxon>Kitasatosporales</taxon>
        <taxon>Streptomycetaceae</taxon>
        <taxon>Streptomyces</taxon>
    </lineage>
</organism>
<evidence type="ECO:0000256" key="2">
    <source>
        <dbReference type="RuleBase" id="RU003749"/>
    </source>
</evidence>
<dbReference type="Pfam" id="PF13466">
    <property type="entry name" value="STAS_2"/>
    <property type="match status" value="1"/>
</dbReference>
<reference evidence="4" key="2">
    <citation type="submission" date="2020-09" db="EMBL/GenBank/DDBJ databases">
        <authorList>
            <person name="Sun Q."/>
            <person name="Zhou Y."/>
        </authorList>
    </citation>
    <scope>NUCLEOTIDE SEQUENCE</scope>
    <source>
        <strain evidence="4">CGMCC 4.7272</strain>
    </source>
</reference>
<dbReference type="RefSeq" id="WP_189149073.1">
    <property type="nucleotide sequence ID" value="NZ_BAABER010000027.1"/>
</dbReference>
<dbReference type="Proteomes" id="UP000625682">
    <property type="component" value="Unassembled WGS sequence"/>
</dbReference>
<dbReference type="InterPro" id="IPR036513">
    <property type="entry name" value="STAS_dom_sf"/>
</dbReference>
<evidence type="ECO:0000259" key="3">
    <source>
        <dbReference type="PROSITE" id="PS50801"/>
    </source>
</evidence>
<sequence length="112" mass="11916">MSPLKITTRDAATGPVLEITGELDYTSAPALRELLTTLTLQPGQRLVLDLAGMEFCDSSGLTTLIAARNHAHAAQSDIALAAVPDHTLRVLRIVGLDQILPIHPDSRSAARP</sequence>
<dbReference type="EMBL" id="BMMU01000014">
    <property type="protein sequence ID" value="GGJ42316.1"/>
    <property type="molecule type" value="Genomic_DNA"/>
</dbReference>
<evidence type="ECO:0000313" key="4">
    <source>
        <dbReference type="EMBL" id="GGJ42316.1"/>
    </source>
</evidence>
<feature type="domain" description="STAS" evidence="3">
    <location>
        <begin position="16"/>
        <end position="112"/>
    </location>
</feature>
<evidence type="ECO:0000256" key="1">
    <source>
        <dbReference type="ARBA" id="ARBA00009013"/>
    </source>
</evidence>
<proteinExistence type="inferred from homology"/>
<accession>A0A917P0L1</accession>